<dbReference type="UniPathway" id="UPA00140">
    <property type="reaction ID" value="UER00205"/>
</dbReference>
<evidence type="ECO:0000256" key="3">
    <source>
        <dbReference type="ARBA" id="ARBA00004806"/>
    </source>
</evidence>
<evidence type="ECO:0000256" key="1">
    <source>
        <dbReference type="ARBA" id="ARBA00001823"/>
    </source>
</evidence>
<keyword evidence="8 13" id="KW-0418">Kinase</keyword>
<reference evidence="16 17" key="1">
    <citation type="submission" date="2019-04" db="EMBL/GenBank/DDBJ databases">
        <title>Psychroflexus halotolerans sp. nov., isolated from a marine solar saltern.</title>
        <authorList>
            <person name="Feng X."/>
        </authorList>
    </citation>
    <scope>NUCLEOTIDE SEQUENCE [LARGE SCALE GENOMIC DNA]</scope>
    <source>
        <strain evidence="16 17">WDS2C27</strain>
    </source>
</reference>
<keyword evidence="7 13" id="KW-0547">Nucleotide-binding</keyword>
<evidence type="ECO:0000256" key="5">
    <source>
        <dbReference type="ARBA" id="ARBA00012121"/>
    </source>
</evidence>
<protein>
    <recommendedName>
        <fullName evidence="5 13">Adenylyl-sulfate kinase</fullName>
        <ecNumber evidence="5 13">2.7.1.25</ecNumber>
    </recommendedName>
    <alternativeName>
        <fullName evidence="11 13">APS kinase</fullName>
    </alternativeName>
    <alternativeName>
        <fullName evidence="12 13">ATP adenosine-5'-phosphosulfate 3'-phosphotransferase</fullName>
    </alternativeName>
    <alternativeName>
        <fullName evidence="10 13">Adenosine-5'-phosphosulfate kinase</fullName>
    </alternativeName>
</protein>
<dbReference type="EC" id="2.7.1.25" evidence="5 13"/>
<dbReference type="Pfam" id="PF01583">
    <property type="entry name" value="APS_kinase"/>
    <property type="match status" value="1"/>
</dbReference>
<gene>
    <name evidence="13 16" type="primary">cysC</name>
    <name evidence="16" type="ORF">FCN74_01040</name>
</gene>
<evidence type="ECO:0000256" key="11">
    <source>
        <dbReference type="ARBA" id="ARBA00031393"/>
    </source>
</evidence>
<evidence type="ECO:0000256" key="14">
    <source>
        <dbReference type="RuleBase" id="RU004347"/>
    </source>
</evidence>
<evidence type="ECO:0000256" key="7">
    <source>
        <dbReference type="ARBA" id="ARBA00022741"/>
    </source>
</evidence>
<dbReference type="FunFam" id="3.40.50.300:FF:000212">
    <property type="entry name" value="Adenylyl-sulfate kinase"/>
    <property type="match status" value="1"/>
</dbReference>
<proteinExistence type="inferred from homology"/>
<dbReference type="RefSeq" id="WP_138930743.1">
    <property type="nucleotide sequence ID" value="NZ_SWMU01000001.1"/>
</dbReference>
<dbReference type="InterPro" id="IPR027417">
    <property type="entry name" value="P-loop_NTPase"/>
</dbReference>
<dbReference type="GO" id="GO:0005524">
    <property type="term" value="F:ATP binding"/>
    <property type="evidence" value="ECO:0007669"/>
    <property type="project" value="UniProtKB-UniRule"/>
</dbReference>
<feature type="domain" description="APS kinase" evidence="15">
    <location>
        <begin position="24"/>
        <end position="173"/>
    </location>
</feature>
<name>A0A4U5TRY8_9FLAO</name>
<dbReference type="InterPro" id="IPR002891">
    <property type="entry name" value="APS"/>
</dbReference>
<dbReference type="OrthoDB" id="9804504at2"/>
<feature type="active site" description="Phosphoserine intermediate" evidence="13">
    <location>
        <position position="105"/>
    </location>
</feature>
<dbReference type="HAMAP" id="MF_00065">
    <property type="entry name" value="Adenylyl_sulf_kinase"/>
    <property type="match status" value="1"/>
</dbReference>
<keyword evidence="17" id="KW-1185">Reference proteome</keyword>
<dbReference type="SUPFAM" id="SSF52540">
    <property type="entry name" value="P-loop containing nucleoside triphosphate hydrolases"/>
    <property type="match status" value="1"/>
</dbReference>
<dbReference type="AlphaFoldDB" id="A0A4U5TRY8"/>
<evidence type="ECO:0000256" key="8">
    <source>
        <dbReference type="ARBA" id="ARBA00022777"/>
    </source>
</evidence>
<evidence type="ECO:0000256" key="2">
    <source>
        <dbReference type="ARBA" id="ARBA00002632"/>
    </source>
</evidence>
<feature type="binding site" evidence="13">
    <location>
        <begin position="31"/>
        <end position="38"/>
    </location>
    <ligand>
        <name>ATP</name>
        <dbReference type="ChEBI" id="CHEBI:30616"/>
    </ligand>
</feature>
<organism evidence="16 17">
    <name type="scientific">Mesohalobacter halotolerans</name>
    <dbReference type="NCBI Taxonomy" id="1883405"/>
    <lineage>
        <taxon>Bacteria</taxon>
        <taxon>Pseudomonadati</taxon>
        <taxon>Bacteroidota</taxon>
        <taxon>Flavobacteriia</taxon>
        <taxon>Flavobacteriales</taxon>
        <taxon>Flavobacteriaceae</taxon>
        <taxon>Mesohalobacter</taxon>
    </lineage>
</organism>
<keyword evidence="13" id="KW-0597">Phosphoprotein</keyword>
<dbReference type="NCBIfam" id="NF003013">
    <property type="entry name" value="PRK03846.1"/>
    <property type="match status" value="1"/>
</dbReference>
<comment type="similarity">
    <text evidence="4 13 14">Belongs to the APS kinase family.</text>
</comment>
<dbReference type="PANTHER" id="PTHR11055">
    <property type="entry name" value="BIFUNCTIONAL 3'-PHOSPHOADENOSINE 5'-PHOSPHOSULFATE SYNTHASE"/>
    <property type="match status" value="1"/>
</dbReference>
<evidence type="ECO:0000256" key="10">
    <source>
        <dbReference type="ARBA" id="ARBA00029724"/>
    </source>
</evidence>
<evidence type="ECO:0000256" key="13">
    <source>
        <dbReference type="HAMAP-Rule" id="MF_00065"/>
    </source>
</evidence>
<evidence type="ECO:0000256" key="9">
    <source>
        <dbReference type="ARBA" id="ARBA00022840"/>
    </source>
</evidence>
<evidence type="ECO:0000256" key="4">
    <source>
        <dbReference type="ARBA" id="ARBA00007008"/>
    </source>
</evidence>
<dbReference type="PANTHER" id="PTHR11055:SF1">
    <property type="entry name" value="PAPS SYNTHETASE, ISOFORM D"/>
    <property type="match status" value="1"/>
</dbReference>
<dbReference type="GO" id="GO:0000103">
    <property type="term" value="P:sulfate assimilation"/>
    <property type="evidence" value="ECO:0007669"/>
    <property type="project" value="UniProtKB-UniRule"/>
</dbReference>
<comment type="catalytic activity">
    <reaction evidence="1 13 14">
        <text>adenosine 5'-phosphosulfate + ATP = 3'-phosphoadenylyl sulfate + ADP + H(+)</text>
        <dbReference type="Rhea" id="RHEA:24152"/>
        <dbReference type="ChEBI" id="CHEBI:15378"/>
        <dbReference type="ChEBI" id="CHEBI:30616"/>
        <dbReference type="ChEBI" id="CHEBI:58243"/>
        <dbReference type="ChEBI" id="CHEBI:58339"/>
        <dbReference type="ChEBI" id="CHEBI:456216"/>
        <dbReference type="EC" id="2.7.1.25"/>
    </reaction>
</comment>
<evidence type="ECO:0000259" key="15">
    <source>
        <dbReference type="Pfam" id="PF01583"/>
    </source>
</evidence>
<accession>A0A4U5TRY8</accession>
<comment type="function">
    <text evidence="2 13 14">Catalyzes the synthesis of activated sulfate.</text>
</comment>
<evidence type="ECO:0000313" key="16">
    <source>
        <dbReference type="EMBL" id="TKS57039.1"/>
    </source>
</evidence>
<dbReference type="EMBL" id="SWMU01000001">
    <property type="protein sequence ID" value="TKS57039.1"/>
    <property type="molecule type" value="Genomic_DNA"/>
</dbReference>
<dbReference type="NCBIfam" id="TIGR00455">
    <property type="entry name" value="apsK"/>
    <property type="match status" value="1"/>
</dbReference>
<dbReference type="GO" id="GO:0070814">
    <property type="term" value="P:hydrogen sulfide biosynthetic process"/>
    <property type="evidence" value="ECO:0007669"/>
    <property type="project" value="UniProtKB-UniRule"/>
</dbReference>
<dbReference type="Gene3D" id="3.40.50.300">
    <property type="entry name" value="P-loop containing nucleotide triphosphate hydrolases"/>
    <property type="match status" value="1"/>
</dbReference>
<sequence>MNNTVFHNYHITRKDREKQLKQPGMVLWFTGLSGSGKSTIANAVEQDLFHSGYKTYTLDGDNIRQGINRGLGFTAEDRAENLRRIAEVAKLFVDAGQICIAAFVSPTKADRKLVKDIIGEDDFIEIFVDTPLEICEKRDVKGLYAKARKGEIKNFTGISAPYENPEHPDLIIKTEHKNVGQSAKAVTECIKSHLKSKNYE</sequence>
<comment type="pathway">
    <text evidence="3 13 14">Sulfur metabolism; hydrogen sulfide biosynthesis; sulfite from sulfate: step 2/3.</text>
</comment>
<evidence type="ECO:0000313" key="17">
    <source>
        <dbReference type="Proteomes" id="UP000306552"/>
    </source>
</evidence>
<dbReference type="CDD" id="cd02027">
    <property type="entry name" value="APSK"/>
    <property type="match status" value="1"/>
</dbReference>
<dbReference type="GO" id="GO:0004020">
    <property type="term" value="F:adenylylsulfate kinase activity"/>
    <property type="evidence" value="ECO:0007669"/>
    <property type="project" value="UniProtKB-UniRule"/>
</dbReference>
<keyword evidence="9 13" id="KW-0067">ATP-binding</keyword>
<keyword evidence="6 13" id="KW-0808">Transferase</keyword>
<evidence type="ECO:0000256" key="6">
    <source>
        <dbReference type="ARBA" id="ARBA00022679"/>
    </source>
</evidence>
<dbReference type="InterPro" id="IPR059117">
    <property type="entry name" value="APS_kinase_dom"/>
</dbReference>
<dbReference type="Proteomes" id="UP000306552">
    <property type="component" value="Unassembled WGS sequence"/>
</dbReference>
<evidence type="ECO:0000256" key="12">
    <source>
        <dbReference type="ARBA" id="ARBA00031464"/>
    </source>
</evidence>
<comment type="caution">
    <text evidence="16">The sequence shown here is derived from an EMBL/GenBank/DDBJ whole genome shotgun (WGS) entry which is preliminary data.</text>
</comment>